<comment type="caution">
    <text evidence="1">The sequence shown here is derived from an EMBL/GenBank/DDBJ whole genome shotgun (WGS) entry which is preliminary data.</text>
</comment>
<reference evidence="1" key="1">
    <citation type="submission" date="2023-04" db="EMBL/GenBank/DDBJ databases">
        <title>Draft Genome sequencing of Naganishia species isolated from polar environments using Oxford Nanopore Technology.</title>
        <authorList>
            <person name="Leo P."/>
            <person name="Venkateswaran K."/>
        </authorList>
    </citation>
    <scope>NUCLEOTIDE SEQUENCE</scope>
    <source>
        <strain evidence="1">MNA-CCFEE 5261</strain>
    </source>
</reference>
<evidence type="ECO:0000313" key="1">
    <source>
        <dbReference type="EMBL" id="KAJ9102774.1"/>
    </source>
</evidence>
<dbReference type="EMBL" id="JASBWR010000050">
    <property type="protein sequence ID" value="KAJ9102774.1"/>
    <property type="molecule type" value="Genomic_DNA"/>
</dbReference>
<proteinExistence type="predicted"/>
<sequence>MSVQLSPELELEVDRIRQIENDNRDVVESFRWFDNRDSDLDDLMLPENRYELGESESLTFLYNLLYDEESILSKADILRILTSLKSREDTSTFSVDSLEHCDVQGIQWPAHLREKFILDRDRVGLDSWFYSIENLRQKVRESINIATYASKTDFFEFQRFFSKLKLNITHFQLRNLLCGSNNPRTGVFYPLCYYHDHNLDPITDQEPDEYNCFFKINRLMPDNLATAKAGAMKLDCIIDSKNLSYNSYSRISTITCSNKYLVCGTFEGNYILSDISVHREPRVLGEYSLTKSSNGIINNILILDDQQVEFALNDSSLIFVDVTTISTRKTTSPFPINCMAENPSNRNEILVTGDCVDSFIIDKRASGFQSNSVALKGHQDFGFGCDWSPRDENMIITGNQDCCVKVWDRRNPHQSLCTWESALGSMSSHSGPVRNVKFSHGGEYISWAESLDHVGMVSVTDLMDSPERMQPRVQSIDFIGKCTGLAFAPSDDDGEYLNIGVSDCPLGGIMSYKLESKTKLLDFDFLF</sequence>
<accession>A0ACC2VTJ9</accession>
<dbReference type="Proteomes" id="UP001241377">
    <property type="component" value="Unassembled WGS sequence"/>
</dbReference>
<keyword evidence="2" id="KW-1185">Reference proteome</keyword>
<protein>
    <submittedName>
        <fullName evidence="1">Uncharacterized protein</fullName>
    </submittedName>
</protein>
<evidence type="ECO:0000313" key="2">
    <source>
        <dbReference type="Proteomes" id="UP001241377"/>
    </source>
</evidence>
<gene>
    <name evidence="1" type="ORF">QFC19_004692</name>
</gene>
<organism evidence="1 2">
    <name type="scientific">Naganishia cerealis</name>
    <dbReference type="NCBI Taxonomy" id="610337"/>
    <lineage>
        <taxon>Eukaryota</taxon>
        <taxon>Fungi</taxon>
        <taxon>Dikarya</taxon>
        <taxon>Basidiomycota</taxon>
        <taxon>Agaricomycotina</taxon>
        <taxon>Tremellomycetes</taxon>
        <taxon>Filobasidiales</taxon>
        <taxon>Filobasidiaceae</taxon>
        <taxon>Naganishia</taxon>
    </lineage>
</organism>
<name>A0ACC2VTJ9_9TREE</name>